<protein>
    <submittedName>
        <fullName evidence="1">Uncharacterized protein</fullName>
    </submittedName>
</protein>
<dbReference type="AlphaFoldDB" id="A0AAJ0AML2"/>
<dbReference type="Proteomes" id="UP001224890">
    <property type="component" value="Unassembled WGS sequence"/>
</dbReference>
<accession>A0AAJ0AML2</accession>
<dbReference type="GeneID" id="85459640"/>
<dbReference type="EMBL" id="JAHMHR010000025">
    <property type="protein sequence ID" value="KAK1674491.1"/>
    <property type="molecule type" value="Genomic_DNA"/>
</dbReference>
<organism evidence="1 2">
    <name type="scientific">Colletotrichum godetiae</name>
    <dbReference type="NCBI Taxonomy" id="1209918"/>
    <lineage>
        <taxon>Eukaryota</taxon>
        <taxon>Fungi</taxon>
        <taxon>Dikarya</taxon>
        <taxon>Ascomycota</taxon>
        <taxon>Pezizomycotina</taxon>
        <taxon>Sordariomycetes</taxon>
        <taxon>Hypocreomycetidae</taxon>
        <taxon>Glomerellales</taxon>
        <taxon>Glomerellaceae</taxon>
        <taxon>Colletotrichum</taxon>
        <taxon>Colletotrichum acutatum species complex</taxon>
    </lineage>
</organism>
<evidence type="ECO:0000313" key="2">
    <source>
        <dbReference type="Proteomes" id="UP001224890"/>
    </source>
</evidence>
<name>A0AAJ0AML2_9PEZI</name>
<evidence type="ECO:0000313" key="1">
    <source>
        <dbReference type="EMBL" id="KAK1674491.1"/>
    </source>
</evidence>
<proteinExistence type="predicted"/>
<gene>
    <name evidence="1" type="ORF">BDP55DRAFT_666621</name>
</gene>
<comment type="caution">
    <text evidence="1">The sequence shown here is derived from an EMBL/GenBank/DDBJ whole genome shotgun (WGS) entry which is preliminary data.</text>
</comment>
<reference evidence="1" key="1">
    <citation type="submission" date="2021-06" db="EMBL/GenBank/DDBJ databases">
        <title>Comparative genomics, transcriptomics and evolutionary studies reveal genomic signatures of adaptation to plant cell wall in hemibiotrophic fungi.</title>
        <authorList>
            <consortium name="DOE Joint Genome Institute"/>
            <person name="Baroncelli R."/>
            <person name="Diaz J.F."/>
            <person name="Benocci T."/>
            <person name="Peng M."/>
            <person name="Battaglia E."/>
            <person name="Haridas S."/>
            <person name="Andreopoulos W."/>
            <person name="Labutti K."/>
            <person name="Pangilinan J."/>
            <person name="Floch G.L."/>
            <person name="Makela M.R."/>
            <person name="Henrissat B."/>
            <person name="Grigoriev I.V."/>
            <person name="Crouch J.A."/>
            <person name="De Vries R.P."/>
            <person name="Sukno S.A."/>
            <person name="Thon M.R."/>
        </authorList>
    </citation>
    <scope>NUCLEOTIDE SEQUENCE</scope>
    <source>
        <strain evidence="1">CBS 193.32</strain>
    </source>
</reference>
<keyword evidence="2" id="KW-1185">Reference proteome</keyword>
<sequence>MTPIGNGFLEPRLREPSVIDMRVQKESVGIEPVTEDHQQQWPIVLCCFRRISRSPSLVICGPPD</sequence>
<dbReference type="RefSeq" id="XP_060428494.1">
    <property type="nucleotide sequence ID" value="XM_060575114.1"/>
</dbReference>